<accession>A0AAX3NZJ0</accession>
<evidence type="ECO:0000313" key="2">
    <source>
        <dbReference type="Proteomes" id="UP001213721"/>
    </source>
</evidence>
<dbReference type="RefSeq" id="WP_275057521.1">
    <property type="nucleotide sequence ID" value="NZ_CP118988.1"/>
</dbReference>
<organism evidence="1 2">
    <name type="scientific">Aeromonas allosaccharophila</name>
    <dbReference type="NCBI Taxonomy" id="656"/>
    <lineage>
        <taxon>Bacteria</taxon>
        <taxon>Pseudomonadati</taxon>
        <taxon>Pseudomonadota</taxon>
        <taxon>Gammaproteobacteria</taxon>
        <taxon>Aeromonadales</taxon>
        <taxon>Aeromonadaceae</taxon>
        <taxon>Aeromonas</taxon>
    </lineage>
</organism>
<protein>
    <submittedName>
        <fullName evidence="1">Uncharacterized protein</fullName>
    </submittedName>
</protein>
<dbReference type="EMBL" id="CP118988">
    <property type="protein sequence ID" value="WED77558.1"/>
    <property type="molecule type" value="Genomic_DNA"/>
</dbReference>
<gene>
    <name evidence="1" type="ORF">PYU98_04715</name>
</gene>
<sequence>MAIHGATPVMLKAIDSLQLANVNPGSNQKLALHLGEGKEYSIHIGKSGDVSVQRDLAHLSTLGRIKNAVVDFFSRAATKGENALTTRATQIQSEVQRQLTELGQIKNLVQQAFNQPISEFKNDAQYLKPGSDPKTATLADVTDSNKNRLGLEAMSDSSRAFAMEHFSSFINGRDAIFGLLSSRAIEQTNTLFASLSNDPKALQEALKVQSQESEVFNTKVNAEFNRSFGQLFEQKASAELDALTEANTDANKTSPLIEERTGSSDGENVATKMKKSVRFNDNPVSSVKVFERDDRKVHFAENPVSDVRVFELEEGRALNIKV</sequence>
<reference evidence="1" key="1">
    <citation type="submission" date="2023-02" db="EMBL/GenBank/DDBJ databases">
        <title>The sequence of Aeromonas allosaccharophila K520.</title>
        <authorList>
            <person name="Luo X."/>
        </authorList>
    </citation>
    <scope>NUCLEOTIDE SEQUENCE</scope>
    <source>
        <strain evidence="1">K520</strain>
    </source>
</reference>
<dbReference type="Proteomes" id="UP001213721">
    <property type="component" value="Chromosome"/>
</dbReference>
<proteinExistence type="predicted"/>
<dbReference type="AlphaFoldDB" id="A0AAX3NZJ0"/>
<evidence type="ECO:0000313" key="1">
    <source>
        <dbReference type="EMBL" id="WED77558.1"/>
    </source>
</evidence>
<name>A0AAX3NZJ0_9GAMM</name>